<evidence type="ECO:0000256" key="4">
    <source>
        <dbReference type="ARBA" id="ARBA00012574"/>
    </source>
</evidence>
<evidence type="ECO:0000256" key="13">
    <source>
        <dbReference type="RuleBase" id="RU000590"/>
    </source>
</evidence>
<keyword evidence="7" id="KW-0378">Hydrolase</keyword>
<gene>
    <name evidence="15" type="ORF">E8A74_41500</name>
</gene>
<dbReference type="GO" id="GO:0006508">
    <property type="term" value="P:proteolysis"/>
    <property type="evidence" value="ECO:0007669"/>
    <property type="project" value="UniProtKB-KW"/>
</dbReference>
<dbReference type="EC" id="3.4.11.9" evidence="4"/>
<dbReference type="PANTHER" id="PTHR43226">
    <property type="entry name" value="XAA-PRO AMINOPEPTIDASE 3"/>
    <property type="match status" value="1"/>
</dbReference>
<evidence type="ECO:0000259" key="14">
    <source>
        <dbReference type="SMART" id="SM01011"/>
    </source>
</evidence>
<dbReference type="AlphaFoldDB" id="A0A4U1IV68"/>
<dbReference type="InterPro" id="IPR001131">
    <property type="entry name" value="Peptidase_M24B_aminopep-P_CS"/>
</dbReference>
<evidence type="ECO:0000256" key="1">
    <source>
        <dbReference type="ARBA" id="ARBA00001424"/>
    </source>
</evidence>
<dbReference type="SUPFAM" id="SSF55920">
    <property type="entry name" value="Creatinase/aminopeptidase"/>
    <property type="match status" value="1"/>
</dbReference>
<dbReference type="EMBL" id="SSMQ01000069">
    <property type="protein sequence ID" value="TKC98372.1"/>
    <property type="molecule type" value="Genomic_DNA"/>
</dbReference>
<organism evidence="15 16">
    <name type="scientific">Polyangium fumosum</name>
    <dbReference type="NCBI Taxonomy" id="889272"/>
    <lineage>
        <taxon>Bacteria</taxon>
        <taxon>Pseudomonadati</taxon>
        <taxon>Myxococcota</taxon>
        <taxon>Polyangia</taxon>
        <taxon>Polyangiales</taxon>
        <taxon>Polyangiaceae</taxon>
        <taxon>Polyangium</taxon>
    </lineage>
</organism>
<evidence type="ECO:0000256" key="7">
    <source>
        <dbReference type="ARBA" id="ARBA00022801"/>
    </source>
</evidence>
<evidence type="ECO:0000313" key="16">
    <source>
        <dbReference type="Proteomes" id="UP000309215"/>
    </source>
</evidence>
<name>A0A4U1IV68_9BACT</name>
<feature type="domain" description="Aminopeptidase P N-terminal" evidence="14">
    <location>
        <begin position="1"/>
        <end position="131"/>
    </location>
</feature>
<comment type="catalytic activity">
    <reaction evidence="1">
        <text>Release of any N-terminal amino acid, including proline, that is linked to proline, even from a dipeptide or tripeptide.</text>
        <dbReference type="EC" id="3.4.11.9"/>
    </reaction>
</comment>
<dbReference type="Gene3D" id="3.90.230.10">
    <property type="entry name" value="Creatinase/methionine aminopeptidase superfamily"/>
    <property type="match status" value="1"/>
</dbReference>
<keyword evidence="8" id="KW-0482">Metalloprotease</keyword>
<dbReference type="InterPro" id="IPR000994">
    <property type="entry name" value="Pept_M24"/>
</dbReference>
<comment type="caution">
    <text evidence="15">The sequence shown here is derived from an EMBL/GenBank/DDBJ whole genome shotgun (WGS) entry which is preliminary data.</text>
</comment>
<evidence type="ECO:0000256" key="8">
    <source>
        <dbReference type="ARBA" id="ARBA00023049"/>
    </source>
</evidence>
<dbReference type="Proteomes" id="UP000309215">
    <property type="component" value="Unassembled WGS sequence"/>
</dbReference>
<dbReference type="SMART" id="SM01011">
    <property type="entry name" value="AMP_N"/>
    <property type="match status" value="1"/>
</dbReference>
<proteinExistence type="inferred from homology"/>
<accession>A0A4U1IV68</accession>
<dbReference type="InterPro" id="IPR029149">
    <property type="entry name" value="Creatin/AminoP/Spt16_N"/>
</dbReference>
<dbReference type="InterPro" id="IPR036005">
    <property type="entry name" value="Creatinase/aminopeptidase-like"/>
</dbReference>
<keyword evidence="9" id="KW-0464">Manganese</keyword>
<reference evidence="15 16" key="1">
    <citation type="submission" date="2019-04" db="EMBL/GenBank/DDBJ databases">
        <authorList>
            <person name="Li Y."/>
            <person name="Wang J."/>
        </authorList>
    </citation>
    <scope>NUCLEOTIDE SEQUENCE [LARGE SCALE GENOMIC DNA]</scope>
    <source>
        <strain evidence="15 16">DSM 14668</strain>
    </source>
</reference>
<comment type="similarity">
    <text evidence="3 13">Belongs to the peptidase M24B family.</text>
</comment>
<evidence type="ECO:0000256" key="12">
    <source>
        <dbReference type="ARBA" id="ARBA00081411"/>
    </source>
</evidence>
<evidence type="ECO:0000313" key="15">
    <source>
        <dbReference type="EMBL" id="TKC98372.1"/>
    </source>
</evidence>
<comment type="cofactor">
    <cofactor evidence="2">
        <name>Mn(2+)</name>
        <dbReference type="ChEBI" id="CHEBI:29035"/>
    </cofactor>
</comment>
<evidence type="ECO:0000256" key="3">
    <source>
        <dbReference type="ARBA" id="ARBA00008766"/>
    </source>
</evidence>
<dbReference type="Gene3D" id="3.40.350.10">
    <property type="entry name" value="Creatinase/prolidase N-terminal domain"/>
    <property type="match status" value="1"/>
</dbReference>
<dbReference type="GO" id="GO:0070006">
    <property type="term" value="F:metalloaminopeptidase activity"/>
    <property type="evidence" value="ECO:0007669"/>
    <property type="project" value="InterPro"/>
</dbReference>
<dbReference type="OrthoDB" id="9806388at2"/>
<sequence length="433" mass="49052">MNIFAERRKQLLERLQGVLVLPAAPELIRNNSVHHEYRQDSDFHYLTGFGEPEAVLLLAPKHPEHKVVLFVRKRDPEREKYDGARAGVEGAKAEFGADAAFTIDQLDDKLLDYLEGYHRLFYKLGQNRSLDDRMLRARELLRMKGTRTKKTWPTEIVEPGNVLHEMRALKSEAELGFMRRAAAITREAHLGSMRLAAPGRYEYEVEAQIREVFRRNGAERTAYTPIVGAGPNATILHYHANRKQLVDGELLLIDAGCEYEYYASDVTRTFPVNGTFSPVQRRLYEIVLAAQMAAIEAVKPGVTVDALHDITVRTLVEGFVREGLLSGDVNEIIEKETYKRLYPHRTSHWLGMDVHDVGPYYRDGEARPLEPGMVLTIEPGIYVAPDDEKTPAEYRGIGIRIEDDILVTATGYENLTADIPKAPDEVERACRNA</sequence>
<dbReference type="Pfam" id="PF05195">
    <property type="entry name" value="AMP_N"/>
    <property type="match status" value="1"/>
</dbReference>
<evidence type="ECO:0000256" key="6">
    <source>
        <dbReference type="ARBA" id="ARBA00022723"/>
    </source>
</evidence>
<evidence type="ECO:0000256" key="5">
    <source>
        <dbReference type="ARBA" id="ARBA00022670"/>
    </source>
</evidence>
<keyword evidence="6 13" id="KW-0479">Metal-binding</keyword>
<evidence type="ECO:0000256" key="9">
    <source>
        <dbReference type="ARBA" id="ARBA00023211"/>
    </source>
</evidence>
<dbReference type="Pfam" id="PF00557">
    <property type="entry name" value="Peptidase_M24"/>
    <property type="match status" value="1"/>
</dbReference>
<evidence type="ECO:0000256" key="11">
    <source>
        <dbReference type="ARBA" id="ARBA00075356"/>
    </source>
</evidence>
<evidence type="ECO:0000256" key="10">
    <source>
        <dbReference type="ARBA" id="ARBA00069363"/>
    </source>
</evidence>
<dbReference type="CDD" id="cd01087">
    <property type="entry name" value="Prolidase"/>
    <property type="match status" value="1"/>
</dbReference>
<dbReference type="GO" id="GO:0005829">
    <property type="term" value="C:cytosol"/>
    <property type="evidence" value="ECO:0007669"/>
    <property type="project" value="TreeGrafter"/>
</dbReference>
<dbReference type="PROSITE" id="PS00491">
    <property type="entry name" value="PROLINE_PEPTIDASE"/>
    <property type="match status" value="1"/>
</dbReference>
<dbReference type="RefSeq" id="WP_136934672.1">
    <property type="nucleotide sequence ID" value="NZ_SSMQ01000069.1"/>
</dbReference>
<keyword evidence="16" id="KW-1185">Reference proteome</keyword>
<dbReference type="SUPFAM" id="SSF53092">
    <property type="entry name" value="Creatinase/prolidase N-terminal domain"/>
    <property type="match status" value="1"/>
</dbReference>
<dbReference type="FunFam" id="3.90.230.10:FF:000002">
    <property type="entry name" value="Xaa-Pro aminopeptidase 3"/>
    <property type="match status" value="1"/>
</dbReference>
<protein>
    <recommendedName>
        <fullName evidence="10">Xaa-Pro aminopeptidase</fullName>
        <ecNumber evidence="4">3.4.11.9</ecNumber>
    </recommendedName>
    <alternativeName>
        <fullName evidence="11">Aminopeptidase P II</fullName>
    </alternativeName>
    <alternativeName>
        <fullName evidence="12">X-Pro aminopeptidase</fullName>
    </alternativeName>
</protein>
<dbReference type="GO" id="GO:0030145">
    <property type="term" value="F:manganese ion binding"/>
    <property type="evidence" value="ECO:0007669"/>
    <property type="project" value="InterPro"/>
</dbReference>
<dbReference type="PANTHER" id="PTHR43226:SF4">
    <property type="entry name" value="XAA-PRO AMINOPEPTIDASE 3"/>
    <property type="match status" value="1"/>
</dbReference>
<dbReference type="InterPro" id="IPR007865">
    <property type="entry name" value="Aminopep_P_N"/>
</dbReference>
<evidence type="ECO:0000256" key="2">
    <source>
        <dbReference type="ARBA" id="ARBA00001936"/>
    </source>
</evidence>
<dbReference type="InterPro" id="IPR052433">
    <property type="entry name" value="X-Pro_dipept-like"/>
</dbReference>
<keyword evidence="5" id="KW-0645">Protease</keyword>